<feature type="coiled-coil region" evidence="1">
    <location>
        <begin position="1462"/>
        <end position="1566"/>
    </location>
</feature>
<feature type="compositionally biased region" description="Polar residues" evidence="2">
    <location>
        <begin position="183"/>
        <end position="192"/>
    </location>
</feature>
<feature type="region of interest" description="Disordered" evidence="2">
    <location>
        <begin position="242"/>
        <end position="261"/>
    </location>
</feature>
<dbReference type="SMART" id="SM00233">
    <property type="entry name" value="PH"/>
    <property type="match status" value="2"/>
</dbReference>
<feature type="domain" description="PH" evidence="3">
    <location>
        <begin position="40"/>
        <end position="146"/>
    </location>
</feature>
<feature type="compositionally biased region" description="Basic and acidic residues" evidence="2">
    <location>
        <begin position="195"/>
        <end position="209"/>
    </location>
</feature>
<evidence type="ECO:0000256" key="1">
    <source>
        <dbReference type="SAM" id="Coils"/>
    </source>
</evidence>
<keyword evidence="1" id="KW-0175">Coiled coil</keyword>
<feature type="region of interest" description="Disordered" evidence="2">
    <location>
        <begin position="800"/>
        <end position="836"/>
    </location>
</feature>
<dbReference type="PROSITE" id="PS50003">
    <property type="entry name" value="PH_DOMAIN"/>
    <property type="match status" value="2"/>
</dbReference>
<evidence type="ECO:0000256" key="2">
    <source>
        <dbReference type="SAM" id="MobiDB-lite"/>
    </source>
</evidence>
<dbReference type="Gene3D" id="2.30.29.30">
    <property type="entry name" value="Pleckstrin-homology domain (PH domain)/Phosphotyrosine-binding domain (PTB)"/>
    <property type="match status" value="2"/>
</dbReference>
<evidence type="ECO:0000313" key="5">
    <source>
        <dbReference type="Proteomes" id="UP001652700"/>
    </source>
</evidence>
<reference evidence="4" key="1">
    <citation type="submission" date="2025-05" db="UniProtKB">
        <authorList>
            <consortium name="EnsemblMetazoa"/>
        </authorList>
    </citation>
    <scope>IDENTIFICATION</scope>
</reference>
<evidence type="ECO:0000259" key="3">
    <source>
        <dbReference type="PROSITE" id="PS50003"/>
    </source>
</evidence>
<dbReference type="InterPro" id="IPR052223">
    <property type="entry name" value="Actin_Cytoskeleton_Reg"/>
</dbReference>
<accession>A0ABM5KSU4</accession>
<dbReference type="RefSeq" id="XP_050513251.1">
    <property type="nucleotide sequence ID" value="XM_050657294.1"/>
</dbReference>
<feature type="coiled-coil region" evidence="1">
    <location>
        <begin position="501"/>
        <end position="644"/>
    </location>
</feature>
<dbReference type="CDD" id="cd01236">
    <property type="entry name" value="PH_RIP"/>
    <property type="match status" value="1"/>
</dbReference>
<feature type="domain" description="PH" evidence="3">
    <location>
        <begin position="303"/>
        <end position="397"/>
    </location>
</feature>
<keyword evidence="5" id="KW-1185">Reference proteome</keyword>
<proteinExistence type="predicted"/>
<dbReference type="InterPro" id="IPR001849">
    <property type="entry name" value="PH_domain"/>
</dbReference>
<evidence type="ECO:0000313" key="4">
    <source>
        <dbReference type="EnsemblMetazoa" id="XP_050513251.1"/>
    </source>
</evidence>
<dbReference type="Proteomes" id="UP001652700">
    <property type="component" value="Unplaced"/>
</dbReference>
<dbReference type="SUPFAM" id="SSF50729">
    <property type="entry name" value="PH domain-like"/>
    <property type="match status" value="2"/>
</dbReference>
<feature type="region of interest" description="Disordered" evidence="2">
    <location>
        <begin position="150"/>
        <end position="229"/>
    </location>
</feature>
<dbReference type="InterPro" id="IPR011993">
    <property type="entry name" value="PH-like_dom_sf"/>
</dbReference>
<feature type="coiled-coil region" evidence="1">
    <location>
        <begin position="693"/>
        <end position="745"/>
    </location>
</feature>
<dbReference type="PANTHER" id="PTHR17271:SF1">
    <property type="entry name" value="PROTEIN OUTSPREAD"/>
    <property type="match status" value="1"/>
</dbReference>
<dbReference type="Pfam" id="PF00169">
    <property type="entry name" value="PH"/>
    <property type="match status" value="2"/>
</dbReference>
<dbReference type="GeneID" id="114332680"/>
<dbReference type="PANTHER" id="PTHR17271">
    <property type="entry name" value="PLECKSTRIN HOMOLOGY PH DOMAIN-CONTAINING PROTEIN"/>
    <property type="match status" value="1"/>
</dbReference>
<feature type="compositionally biased region" description="Basic and acidic residues" evidence="2">
    <location>
        <begin position="808"/>
        <end position="822"/>
    </location>
</feature>
<name>A0ABM5KSU4_DIAVI</name>
<protein>
    <recommendedName>
        <fullName evidence="3">PH domain-containing protein</fullName>
    </recommendedName>
</protein>
<sequence>MSQCKKFAPNIFHKTKCSNCFKQKEEHSAEALECNRASRSIARSGYLFVAPDWDFSVPLNRTKRWQRRWFVLYDDGELNYSVDEHPDTVPQGSVDMCKVLEVTGAEQVTGHPHSLALTSPDRVTFVKAASREDARWWVELLAVFPRRHKRNATFPGGRASPSLPQLGRSASPQPPRPRHLSVTGPSPRTNFETPPLKEERESPPKEQDTKGQIPPPSSWTPPARTNSLPIEAPITTAGYLRPDYIVSSGSPPTRDKLRCEDKARARKDWRNERLRDIATALTDQHRPLQSESSSLALPAEGLLHLKKGWLWHRLSDSEWVRRWIVLCCPTLQIYQDQDEQSTPELTIELSAVTNCVEVTTSSKYGFEIQWSGPALVLSAVTHGIRSNWLQALRKAANLSTEGVVIVESPISPTTPRSLLASSDEEYRTASEGGRRGSEDWSELPPSPPLNRLSINRVKDRARLRPRLPRCQSRYSTVDSTSTDELDCAKEPDNVQIHNAFNSKQNDEMVELEKKLQKAEEEVQLLEEEIARLKKLQSDAAIREKKAKEMLSNMEKTEIELNQRNSQIEINFLKEQRVLQRRLSETEETAKMHEEKCNLLSRDLQNKQRMIVNLRDELITSNERLSEEKEENTKLFLRIQELEGRFKSKNFKTDSISELTNINLDLDIDELNQNELKEYCLDLKSRFERAILEIRAMKRALRESDENCDRLEVSNNRLMDSVEVQQQEHEAEVKLLVQRLDHLTTKLVTTEKQLKTKSKTEAKEKRRSLSLKGRESFSINKEVEDKVTELEAKILALERGKTRRRYKRDRSNDRSSPIDDKSLRRLRRKSLDSATSSEPMKLLMRLSSLESKVTNVDASNESLNTPQGSISDLTKPKDAVSESKNLDIDFLLSTAKLKVNECLNSIYMLKSNKKRSSSPSLDKLISIENCLNELLDILNRRDCSISTGEIEVINTSAGAVVKQLQNLLLSKLTNLAEKKRLLQENNNWNSIARLQILAEKVAYENILISRIQEALLSPVTGEAICERLINKEIKETAYLIIALENRINGSSDKQPTCKTSAEYLSKILAKCLVSAAHGFKSFKNFIKTKGSSINLLCDEKRNLDALLSAYKTDKLPQLAETLAVETICLSSDQSCRIESVTDEFSKTARDVVTAELIRSEIHHVLLRAAQVYQSNLDADHAFFFSFFASERAALELWSDSVGDCLFEEVNKSITELTEMYQNSLNKLLKQNWRCRVESVRNTRTSTTMLHDYAEIIAHKSLIDARIAVLSGQYIPEDYNDSRNTLGCWIENEKYWSLIEDQSLVQINQSLEVEFNCMVDKFSQDCYAMLSQPELEEILVYLNEMSSRVTDLQKCLDVPVNREDVALRTWSDVCQMCVNLRNSLEDIRKAMDENSSFKKYNLLEEERPVYLRTEYLTQVENLRTAYRRALATCKDRHKEEDMEKLQQICERVLSAMEQWHLRTIHELREAHAQEVDILKEEKEQALAEETQATLAALDAMRKAHVAEVQREVAKFKQDFVRQQRDSMFDLSEQLSVKSLEAAALEEQLGTATRQLAHAQQHILKLERNPQISSLQN</sequence>
<organism evidence="4 5">
    <name type="scientific">Diabrotica virgifera virgifera</name>
    <name type="common">western corn rootworm</name>
    <dbReference type="NCBI Taxonomy" id="50390"/>
    <lineage>
        <taxon>Eukaryota</taxon>
        <taxon>Metazoa</taxon>
        <taxon>Ecdysozoa</taxon>
        <taxon>Arthropoda</taxon>
        <taxon>Hexapoda</taxon>
        <taxon>Insecta</taxon>
        <taxon>Pterygota</taxon>
        <taxon>Neoptera</taxon>
        <taxon>Endopterygota</taxon>
        <taxon>Coleoptera</taxon>
        <taxon>Polyphaga</taxon>
        <taxon>Cucujiformia</taxon>
        <taxon>Chrysomeloidea</taxon>
        <taxon>Chrysomelidae</taxon>
        <taxon>Galerucinae</taxon>
        <taxon>Diabroticina</taxon>
        <taxon>Diabroticites</taxon>
        <taxon>Diabrotica</taxon>
    </lineage>
</organism>
<dbReference type="EnsemblMetazoa" id="XM_050657294.1">
    <property type="protein sequence ID" value="XP_050513251.1"/>
    <property type="gene ID" value="LOC114332680"/>
</dbReference>
<feature type="compositionally biased region" description="Basic and acidic residues" evidence="2">
    <location>
        <begin position="424"/>
        <end position="438"/>
    </location>
</feature>
<feature type="region of interest" description="Disordered" evidence="2">
    <location>
        <begin position="413"/>
        <end position="453"/>
    </location>
</feature>